<dbReference type="RefSeq" id="XP_060541875.1">
    <property type="nucleotide sequence ID" value="XM_060685892.1"/>
</dbReference>
<comment type="catalytic activity">
    <reaction evidence="1">
        <text>a phosphate monoester + H2O = an alcohol + phosphate</text>
        <dbReference type="Rhea" id="RHEA:15017"/>
        <dbReference type="ChEBI" id="CHEBI:15377"/>
        <dbReference type="ChEBI" id="CHEBI:30879"/>
        <dbReference type="ChEBI" id="CHEBI:43474"/>
        <dbReference type="ChEBI" id="CHEBI:67140"/>
        <dbReference type="EC" id="3.1.3.2"/>
    </reaction>
</comment>
<keyword evidence="6" id="KW-1015">Disulfide bond</keyword>
<dbReference type="EC" id="3.1.3.2" evidence="3"/>
<keyword evidence="8" id="KW-1185">Reference proteome</keyword>
<dbReference type="Pfam" id="PF00328">
    <property type="entry name" value="His_Phos_2"/>
    <property type="match status" value="1"/>
</dbReference>
<dbReference type="InterPro" id="IPR050645">
    <property type="entry name" value="Histidine_acid_phosphatase"/>
</dbReference>
<proteinExistence type="inferred from homology"/>
<dbReference type="PANTHER" id="PTHR11567">
    <property type="entry name" value="ACID PHOSPHATASE-RELATED"/>
    <property type="match status" value="1"/>
</dbReference>
<dbReference type="CDD" id="cd07061">
    <property type="entry name" value="HP_HAP_like"/>
    <property type="match status" value="1"/>
</dbReference>
<dbReference type="InterPro" id="IPR000560">
    <property type="entry name" value="His_Pase_clade-2"/>
</dbReference>
<evidence type="ECO:0000256" key="1">
    <source>
        <dbReference type="ARBA" id="ARBA00000032"/>
    </source>
</evidence>
<keyword evidence="5" id="KW-0378">Hydrolase</keyword>
<dbReference type="PANTHER" id="PTHR11567:SF211">
    <property type="entry name" value="PROSTATIC ACID PHOSPHATASE"/>
    <property type="match status" value="1"/>
</dbReference>
<reference evidence="9 10" key="1">
    <citation type="submission" date="2025-05" db="UniProtKB">
        <authorList>
            <consortium name="RefSeq"/>
        </authorList>
    </citation>
    <scope>IDENTIFICATION</scope>
    <source>
        <tissue evidence="9 10">Blood</tissue>
    </source>
</reference>
<evidence type="ECO:0000313" key="9">
    <source>
        <dbReference type="RefSeq" id="XP_060539604.1"/>
    </source>
</evidence>
<dbReference type="SUPFAM" id="SSF53254">
    <property type="entry name" value="Phosphoglycerate mutase-like"/>
    <property type="match status" value="1"/>
</dbReference>
<comment type="similarity">
    <text evidence="2">Belongs to the histidine acid phosphatase family.</text>
</comment>
<dbReference type="InterPro" id="IPR029033">
    <property type="entry name" value="His_PPase_superfam"/>
</dbReference>
<organism evidence="8 9">
    <name type="scientific">Pantherophis guttatus</name>
    <name type="common">Corn snake</name>
    <name type="synonym">Elaphe guttata</name>
    <dbReference type="NCBI Taxonomy" id="94885"/>
    <lineage>
        <taxon>Eukaryota</taxon>
        <taxon>Metazoa</taxon>
        <taxon>Chordata</taxon>
        <taxon>Craniata</taxon>
        <taxon>Vertebrata</taxon>
        <taxon>Euteleostomi</taxon>
        <taxon>Lepidosauria</taxon>
        <taxon>Squamata</taxon>
        <taxon>Bifurcata</taxon>
        <taxon>Unidentata</taxon>
        <taxon>Episquamata</taxon>
        <taxon>Toxicofera</taxon>
        <taxon>Serpentes</taxon>
        <taxon>Colubroidea</taxon>
        <taxon>Colubridae</taxon>
        <taxon>Colubrinae</taxon>
        <taxon>Pantherophis</taxon>
    </lineage>
</organism>
<keyword evidence="7" id="KW-0325">Glycoprotein</keyword>
<accession>A0ABM3YU03</accession>
<dbReference type="RefSeq" id="XP_060539604.1">
    <property type="nucleotide sequence ID" value="XM_060683621.1"/>
</dbReference>
<dbReference type="Proteomes" id="UP001652622">
    <property type="component" value="Unplaced"/>
</dbReference>
<evidence type="ECO:0000256" key="5">
    <source>
        <dbReference type="ARBA" id="ARBA00022801"/>
    </source>
</evidence>
<protein>
    <recommendedName>
        <fullName evidence="3">acid phosphatase</fullName>
        <ecNumber evidence="3">3.1.3.2</ecNumber>
    </recommendedName>
</protein>
<keyword evidence="4" id="KW-0732">Signal</keyword>
<evidence type="ECO:0000313" key="10">
    <source>
        <dbReference type="RefSeq" id="XP_060541875.1"/>
    </source>
</evidence>
<evidence type="ECO:0000256" key="7">
    <source>
        <dbReference type="ARBA" id="ARBA00023180"/>
    </source>
</evidence>
<evidence type="ECO:0000256" key="2">
    <source>
        <dbReference type="ARBA" id="ARBA00005375"/>
    </source>
</evidence>
<evidence type="ECO:0000256" key="4">
    <source>
        <dbReference type="ARBA" id="ARBA00022729"/>
    </source>
</evidence>
<dbReference type="GeneID" id="117656013"/>
<evidence type="ECO:0000313" key="8">
    <source>
        <dbReference type="Proteomes" id="UP001652622"/>
    </source>
</evidence>
<evidence type="ECO:0000256" key="3">
    <source>
        <dbReference type="ARBA" id="ARBA00012646"/>
    </source>
</evidence>
<name>A0ABM3YU03_PANGU</name>
<dbReference type="Gene3D" id="3.40.50.1240">
    <property type="entry name" value="Phosphoglycerate mutase-like"/>
    <property type="match status" value="1"/>
</dbReference>
<sequence>MTSHGLLIYPNFKCPSFNGLLQQFKQEIKSKNKLKKYMALIRRLAYNLGYDKQKLLDFQNLLLWKAYDTLKVQEIHKHSLPKWADKRTMQQVKSLLEYLINAAFGGPLKNEKSKLQGGILVKHILETMINTTNCNKGLKMIMYSAHDMTIIALQTALGVSNQLLIPYAATHIFELYEEDNGSYTIEMYYRNNTAVEPHMLTLPGCSKACPLEKFQNLVTPILPTKEC</sequence>
<evidence type="ECO:0000256" key="6">
    <source>
        <dbReference type="ARBA" id="ARBA00023157"/>
    </source>
</evidence>
<gene>
    <name evidence="9" type="primary">LOC117656013</name>
    <name evidence="10" type="synonym">LOC132710211</name>
</gene>